<accession>A0AA49Q895</accession>
<evidence type="ECO:0000256" key="2">
    <source>
        <dbReference type="ARBA" id="ARBA00009008"/>
    </source>
</evidence>
<feature type="coiled-coil region" evidence="7">
    <location>
        <begin position="33"/>
        <end position="142"/>
    </location>
</feature>
<dbReference type="Gene3D" id="6.10.250.660">
    <property type="match status" value="1"/>
</dbReference>
<reference evidence="9" key="1">
    <citation type="submission" date="2023-07" db="EMBL/GenBank/DDBJ databases">
        <authorList>
            <person name="Haufschild T."/>
            <person name="Kallscheuer N."/>
            <person name="Hammer J."/>
            <person name="Kohn T."/>
            <person name="Kabuu M."/>
            <person name="Jogler M."/>
            <person name="Wohfarth N."/>
            <person name="Heuer A."/>
            <person name="Rohde M."/>
            <person name="van Teeseling M.C.F."/>
            <person name="Jogler C."/>
        </authorList>
    </citation>
    <scope>NUCLEOTIDE SEQUENCE</scope>
    <source>
        <strain evidence="8">Strain 138</strain>
        <strain evidence="9">Strain 318</strain>
    </source>
</reference>
<evidence type="ECO:0000313" key="8">
    <source>
        <dbReference type="EMBL" id="WKW11970.1"/>
    </source>
</evidence>
<dbReference type="PANTHER" id="PTHR35794:SF2">
    <property type="entry name" value="CELL DIVISION PROTEIN DIVIVA"/>
    <property type="match status" value="1"/>
</dbReference>
<comment type="subcellular location">
    <subcellularLocation>
        <location evidence="1">Cytoplasm</location>
    </subcellularLocation>
</comment>
<protein>
    <submittedName>
        <fullName evidence="9">DivIVA domain-containing protein</fullName>
    </submittedName>
</protein>
<dbReference type="PANTHER" id="PTHR35794">
    <property type="entry name" value="CELL DIVISION PROTEIN DIVIVA"/>
    <property type="match status" value="1"/>
</dbReference>
<dbReference type="Proteomes" id="UP001229955">
    <property type="component" value="Chromosome"/>
</dbReference>
<evidence type="ECO:0000256" key="6">
    <source>
        <dbReference type="ARBA" id="ARBA00023306"/>
    </source>
</evidence>
<evidence type="ECO:0000256" key="3">
    <source>
        <dbReference type="ARBA" id="ARBA00022490"/>
    </source>
</evidence>
<dbReference type="InterPro" id="IPR019933">
    <property type="entry name" value="DivIVA_domain"/>
</dbReference>
<organism evidence="9 10">
    <name type="scientific">Pseudogemmatithrix spongiicola</name>
    <dbReference type="NCBI Taxonomy" id="3062599"/>
    <lineage>
        <taxon>Bacteria</taxon>
        <taxon>Pseudomonadati</taxon>
        <taxon>Gemmatimonadota</taxon>
        <taxon>Gemmatimonadia</taxon>
        <taxon>Gemmatimonadales</taxon>
        <taxon>Gemmatimonadaceae</taxon>
        <taxon>Pseudogemmatithrix</taxon>
    </lineage>
</organism>
<keyword evidence="6" id="KW-0131">Cell cycle</keyword>
<dbReference type="RefSeq" id="WP_367887649.1">
    <property type="nucleotide sequence ID" value="NZ_CP130612.1"/>
</dbReference>
<gene>
    <name evidence="8" type="ORF">Strain138_001241</name>
    <name evidence="9" type="ORF">Strain318_001241</name>
</gene>
<dbReference type="GO" id="GO:0051301">
    <property type="term" value="P:cell division"/>
    <property type="evidence" value="ECO:0007669"/>
    <property type="project" value="UniProtKB-KW"/>
</dbReference>
<dbReference type="InterPro" id="IPR007793">
    <property type="entry name" value="DivIVA_fam"/>
</dbReference>
<dbReference type="GO" id="GO:0005737">
    <property type="term" value="C:cytoplasm"/>
    <property type="evidence" value="ECO:0007669"/>
    <property type="project" value="UniProtKB-SubCell"/>
</dbReference>
<evidence type="ECO:0000313" key="9">
    <source>
        <dbReference type="EMBL" id="WKW14880.1"/>
    </source>
</evidence>
<evidence type="ECO:0000256" key="5">
    <source>
        <dbReference type="ARBA" id="ARBA00023054"/>
    </source>
</evidence>
<keyword evidence="3" id="KW-0963">Cytoplasm</keyword>
<dbReference type="EMBL" id="CP130613">
    <property type="protein sequence ID" value="WKW14880.1"/>
    <property type="molecule type" value="Genomic_DNA"/>
</dbReference>
<evidence type="ECO:0000256" key="7">
    <source>
        <dbReference type="SAM" id="Coils"/>
    </source>
</evidence>
<keyword evidence="5 7" id="KW-0175">Coiled coil</keyword>
<accession>A0AA49Q580</accession>
<name>A0AA49Q895_9BACT</name>
<evidence type="ECO:0000256" key="1">
    <source>
        <dbReference type="ARBA" id="ARBA00004496"/>
    </source>
</evidence>
<dbReference type="KEGG" id="pspc:Strain318_001241"/>
<evidence type="ECO:0000256" key="4">
    <source>
        <dbReference type="ARBA" id="ARBA00022618"/>
    </source>
</evidence>
<keyword evidence="10" id="KW-1185">Reference proteome</keyword>
<dbReference type="NCBIfam" id="TIGR03544">
    <property type="entry name" value="DivI1A_domain"/>
    <property type="match status" value="1"/>
</dbReference>
<keyword evidence="4" id="KW-0132">Cell division</keyword>
<dbReference type="Pfam" id="PF05103">
    <property type="entry name" value="DivIVA"/>
    <property type="match status" value="1"/>
</dbReference>
<proteinExistence type="inferred from homology"/>
<dbReference type="EMBL" id="CP130612">
    <property type="protein sequence ID" value="WKW11970.1"/>
    <property type="molecule type" value="Genomic_DNA"/>
</dbReference>
<dbReference type="AlphaFoldDB" id="A0AA49Q895"/>
<sequence>MSEQLEGGDDIFHLTPVDVRRYDFGSAMRGYDRQRVDQFREQLAEELERLTRANGELEAKVRNFHEQLKHYRERDKAINEALVSAQQLREEVKEQAAREADLMRREAESAAQQIKDDAQRQVAQLQGEIEQLDRVRRAYLAQLRAIAERHIAEADALLQHPQG</sequence>
<evidence type="ECO:0000313" key="10">
    <source>
        <dbReference type="Proteomes" id="UP001229955"/>
    </source>
</evidence>
<comment type="similarity">
    <text evidence="2">Belongs to the DivIVA family.</text>
</comment>